<dbReference type="AlphaFoldDB" id="A0A0E3SGY1"/>
<sequence length="207" mass="24636">MKSPRPDKYWNSKIDSIKSRRDHCKKKSRKWVKLHGNYRKMEKKKSNQLKDFQHKLSKKIVNNTKANTIIIGKLDVKKMAQSKKLKGKRKKAQNRSTQNQGYLSRFIEFLTYKAELIGKRVTKIDESYTSKMCYVCGKLHEMPLWKRNMECDCGNYIDRDRNSTINIMYNFLLQNALWTSFQQFAENLRQTGLPMSKRFSESFPQMT</sequence>
<dbReference type="NCBIfam" id="NF040570">
    <property type="entry name" value="guided_TnpB"/>
    <property type="match status" value="1"/>
</dbReference>
<keyword evidence="4" id="KW-1185">Reference proteome</keyword>
<dbReference type="Pfam" id="PF07282">
    <property type="entry name" value="Cas12f1-like_TNB"/>
    <property type="match status" value="1"/>
</dbReference>
<protein>
    <submittedName>
        <fullName evidence="3">Transposase, IS605 family</fullName>
    </submittedName>
</protein>
<gene>
    <name evidence="3" type="ORF">MSHOH_3184</name>
</gene>
<dbReference type="RefSeq" id="WP_239451032.1">
    <property type="nucleotide sequence ID" value="NZ_CP009516.1"/>
</dbReference>
<proteinExistence type="predicted"/>
<evidence type="ECO:0000313" key="3">
    <source>
        <dbReference type="EMBL" id="AKB79667.1"/>
    </source>
</evidence>
<dbReference type="GeneID" id="70784916"/>
<evidence type="ECO:0000313" key="4">
    <source>
        <dbReference type="Proteomes" id="UP000033101"/>
    </source>
</evidence>
<feature type="domain" description="Cas12f1-like TNB" evidence="2">
    <location>
        <begin position="105"/>
        <end position="167"/>
    </location>
</feature>
<organism evidence="3 4">
    <name type="scientific">Methanosarcina horonobensis HB-1 = JCM 15518</name>
    <dbReference type="NCBI Taxonomy" id="1434110"/>
    <lineage>
        <taxon>Archaea</taxon>
        <taxon>Methanobacteriati</taxon>
        <taxon>Methanobacteriota</taxon>
        <taxon>Stenosarchaea group</taxon>
        <taxon>Methanomicrobia</taxon>
        <taxon>Methanosarcinales</taxon>
        <taxon>Methanosarcinaceae</taxon>
        <taxon>Methanosarcina</taxon>
    </lineage>
</organism>
<dbReference type="KEGG" id="mhor:MSHOH_3184"/>
<evidence type="ECO:0000259" key="2">
    <source>
        <dbReference type="Pfam" id="PF07282"/>
    </source>
</evidence>
<dbReference type="Proteomes" id="UP000033101">
    <property type="component" value="Chromosome"/>
</dbReference>
<dbReference type="EMBL" id="CP009516">
    <property type="protein sequence ID" value="AKB79667.1"/>
    <property type="molecule type" value="Genomic_DNA"/>
</dbReference>
<name>A0A0E3SGY1_9EURY</name>
<dbReference type="STRING" id="1434110.MSHOH_3184"/>
<dbReference type="NCBIfam" id="TIGR01766">
    <property type="entry name" value="IS200/IS605 family accessory protein TnpB-like domain"/>
    <property type="match status" value="1"/>
</dbReference>
<dbReference type="InterPro" id="IPR010095">
    <property type="entry name" value="Cas12f1-like_TNB"/>
</dbReference>
<dbReference type="PATRIC" id="fig|1434110.4.peg.4099"/>
<dbReference type="GO" id="GO:0003677">
    <property type="term" value="F:DNA binding"/>
    <property type="evidence" value="ECO:0007669"/>
    <property type="project" value="UniProtKB-KW"/>
</dbReference>
<reference evidence="3 4" key="1">
    <citation type="submission" date="2014-07" db="EMBL/GenBank/DDBJ databases">
        <title>Methanogenic archaea and the global carbon cycle.</title>
        <authorList>
            <person name="Henriksen J.R."/>
            <person name="Luke J."/>
            <person name="Reinhart S."/>
            <person name="Benedict M.N."/>
            <person name="Youngblut N.D."/>
            <person name="Metcalf M.E."/>
            <person name="Whitaker R.J."/>
            <person name="Metcalf W.W."/>
        </authorList>
    </citation>
    <scope>NUCLEOTIDE SEQUENCE [LARGE SCALE GENOMIC DNA]</scope>
    <source>
        <strain evidence="3 4">HB-1</strain>
    </source>
</reference>
<dbReference type="HOGENOM" id="CLU_114817_0_0_2"/>
<keyword evidence="1" id="KW-0238">DNA-binding</keyword>
<evidence type="ECO:0000256" key="1">
    <source>
        <dbReference type="ARBA" id="ARBA00023125"/>
    </source>
</evidence>
<accession>A0A0E3SGY1</accession>